<feature type="active site" description="Proton acceptor; for ring-opening step" evidence="4">
    <location>
        <position position="138"/>
    </location>
</feature>
<dbReference type="GO" id="GO:0005737">
    <property type="term" value="C:cytoplasm"/>
    <property type="evidence" value="ECO:0007669"/>
    <property type="project" value="TreeGrafter"/>
</dbReference>
<dbReference type="GO" id="GO:0005975">
    <property type="term" value="P:carbohydrate metabolic process"/>
    <property type="evidence" value="ECO:0007669"/>
    <property type="project" value="InterPro"/>
</dbReference>
<evidence type="ECO:0000256" key="2">
    <source>
        <dbReference type="ARBA" id="ARBA00022801"/>
    </source>
</evidence>
<dbReference type="Proteomes" id="UP000886814">
    <property type="component" value="Unassembled WGS sequence"/>
</dbReference>
<protein>
    <recommendedName>
        <fullName evidence="4">Glucosamine-6-phosphate deaminase</fullName>
        <ecNumber evidence="4">3.5.99.6</ecNumber>
    </recommendedName>
    <alternativeName>
        <fullName evidence="4">GlcN6P deaminase</fullName>
        <shortName evidence="4">GNPDA</shortName>
    </alternativeName>
    <alternativeName>
        <fullName evidence="4">Glucosamine-6-phosphate isomerase</fullName>
    </alternativeName>
</protein>
<dbReference type="InterPro" id="IPR037171">
    <property type="entry name" value="NagB/RpiA_transferase-like"/>
</dbReference>
<dbReference type="NCBIfam" id="TIGR00502">
    <property type="entry name" value="nagB"/>
    <property type="match status" value="1"/>
</dbReference>
<comment type="caution">
    <text evidence="6">The sequence shown here is derived from an EMBL/GenBank/DDBJ whole genome shotgun (WGS) entry which is preliminary data.</text>
</comment>
<dbReference type="GO" id="GO:0042802">
    <property type="term" value="F:identical protein binding"/>
    <property type="evidence" value="ECO:0007669"/>
    <property type="project" value="TreeGrafter"/>
</dbReference>
<comment type="pathway">
    <text evidence="4">Amino-sugar metabolism; N-acetylneuraminate degradation; D-fructose 6-phosphate from N-acetylneuraminate: step 5/5.</text>
</comment>
<comment type="function">
    <text evidence="4">Catalyzes the reversible isomerization-deamination of glucosamine 6-phosphate (GlcN6P) to form fructose 6-phosphate (Fru6P) and ammonium ion.</text>
</comment>
<dbReference type="AlphaFoldDB" id="A0A9D1PH54"/>
<dbReference type="GO" id="GO:0019262">
    <property type="term" value="P:N-acetylneuraminate catabolic process"/>
    <property type="evidence" value="ECO:0007669"/>
    <property type="project" value="UniProtKB-UniRule"/>
</dbReference>
<accession>A0A9D1PH54</accession>
<evidence type="ECO:0000256" key="1">
    <source>
        <dbReference type="ARBA" id="ARBA00000644"/>
    </source>
</evidence>
<dbReference type="FunFam" id="3.40.50.1360:FF:000003">
    <property type="entry name" value="Glucosamine-6-phosphate deaminase"/>
    <property type="match status" value="1"/>
</dbReference>
<dbReference type="GO" id="GO:0006043">
    <property type="term" value="P:glucosamine catabolic process"/>
    <property type="evidence" value="ECO:0007669"/>
    <property type="project" value="TreeGrafter"/>
</dbReference>
<dbReference type="Pfam" id="PF01182">
    <property type="entry name" value="Glucosamine_iso"/>
    <property type="match status" value="1"/>
</dbReference>
<dbReference type="HAMAP" id="MF_01241">
    <property type="entry name" value="GlcN6P_deamin"/>
    <property type="match status" value="1"/>
</dbReference>
<dbReference type="CDD" id="cd01399">
    <property type="entry name" value="GlcN6P_deaminase"/>
    <property type="match status" value="1"/>
</dbReference>
<evidence type="ECO:0000256" key="3">
    <source>
        <dbReference type="ARBA" id="ARBA00023277"/>
    </source>
</evidence>
<proteinExistence type="inferred from homology"/>
<gene>
    <name evidence="4 6" type="primary">nagB</name>
    <name evidence="6" type="ORF">H9747_14435</name>
</gene>
<dbReference type="PANTHER" id="PTHR11280:SF5">
    <property type="entry name" value="GLUCOSAMINE-6-PHOSPHATE ISOMERASE"/>
    <property type="match status" value="1"/>
</dbReference>
<reference evidence="6" key="2">
    <citation type="submission" date="2021-04" db="EMBL/GenBank/DDBJ databases">
        <authorList>
            <person name="Gilroy R."/>
        </authorList>
    </citation>
    <scope>NUCLEOTIDE SEQUENCE</scope>
    <source>
        <strain evidence="6">CHK195-9823</strain>
    </source>
</reference>
<dbReference type="GO" id="GO:0006046">
    <property type="term" value="P:N-acetylglucosamine catabolic process"/>
    <property type="evidence" value="ECO:0007669"/>
    <property type="project" value="UniProtKB-UniRule"/>
</dbReference>
<dbReference type="Gene3D" id="3.40.50.1360">
    <property type="match status" value="1"/>
</dbReference>
<dbReference type="SUPFAM" id="SSF100950">
    <property type="entry name" value="NagB/RpiA/CoA transferase-like"/>
    <property type="match status" value="1"/>
</dbReference>
<feature type="active site" description="For ring-opening step" evidence="4">
    <location>
        <position position="136"/>
    </location>
</feature>
<feature type="active site" description="Proton acceptor; for enolization step" evidence="4">
    <location>
        <position position="67"/>
    </location>
</feature>
<dbReference type="EMBL" id="DXIQ01000102">
    <property type="protein sequence ID" value="HIV40167.1"/>
    <property type="molecule type" value="Genomic_DNA"/>
</dbReference>
<dbReference type="InterPro" id="IPR006148">
    <property type="entry name" value="Glc/Gal-6P_isomerase"/>
</dbReference>
<name>A0A9D1PH54_9FIRM</name>
<dbReference type="EC" id="3.5.99.6" evidence="4"/>
<dbReference type="InterPro" id="IPR004547">
    <property type="entry name" value="Glucosamine6P_isomerase"/>
</dbReference>
<dbReference type="GO" id="GO:0004342">
    <property type="term" value="F:glucosamine-6-phosphate deaminase activity"/>
    <property type="evidence" value="ECO:0007669"/>
    <property type="project" value="UniProtKB-UniRule"/>
</dbReference>
<comment type="similarity">
    <text evidence="4">Belongs to the glucosamine/galactosamine-6-phosphate isomerase family. NagB subfamily.</text>
</comment>
<keyword evidence="3 4" id="KW-0119">Carbohydrate metabolism</keyword>
<comment type="caution">
    <text evidence="4">Lacks conserved residue(s) required for the propagation of feature annotation.</text>
</comment>
<organism evidence="6 7">
    <name type="scientific">Candidatus Blautia stercorigallinarum</name>
    <dbReference type="NCBI Taxonomy" id="2838501"/>
    <lineage>
        <taxon>Bacteria</taxon>
        <taxon>Bacillati</taxon>
        <taxon>Bacillota</taxon>
        <taxon>Clostridia</taxon>
        <taxon>Lachnospirales</taxon>
        <taxon>Lachnospiraceae</taxon>
        <taxon>Blautia</taxon>
    </lineage>
</organism>
<sequence>MRIIKARDYEDVSRKAANIIFSVMTEKPDCVLGLATGSSPVGIYKELVRHYQEGDLDFSRVTTVNLDEYRGLDREDPQSYAYYMRENLFSHVNIRTEKTFLPDGTEEDSQKACEGYDQILSQAGQQDIQLLGIGHDGHIGFNEPADHFPKGTHCVDLAESTIEANARFFESRDQVPTQAYTMGIQSIMSAKQILMVANGKGKAQILKQAFQGPVTPQVPASILQLHPQVILVADEEALSEMENC</sequence>
<reference evidence="6" key="1">
    <citation type="journal article" date="2021" name="PeerJ">
        <title>Extensive microbial diversity within the chicken gut microbiome revealed by metagenomics and culture.</title>
        <authorList>
            <person name="Gilroy R."/>
            <person name="Ravi A."/>
            <person name="Getino M."/>
            <person name="Pursley I."/>
            <person name="Horton D.L."/>
            <person name="Alikhan N.F."/>
            <person name="Baker D."/>
            <person name="Gharbi K."/>
            <person name="Hall N."/>
            <person name="Watson M."/>
            <person name="Adriaenssens E.M."/>
            <person name="Foster-Nyarko E."/>
            <person name="Jarju S."/>
            <person name="Secka A."/>
            <person name="Antonio M."/>
            <person name="Oren A."/>
            <person name="Chaudhuri R.R."/>
            <person name="La Ragione R."/>
            <person name="Hildebrand F."/>
            <person name="Pallen M.J."/>
        </authorList>
    </citation>
    <scope>NUCLEOTIDE SEQUENCE</scope>
    <source>
        <strain evidence="6">CHK195-9823</strain>
    </source>
</reference>
<evidence type="ECO:0000313" key="7">
    <source>
        <dbReference type="Proteomes" id="UP000886814"/>
    </source>
</evidence>
<comment type="catalytic activity">
    <reaction evidence="1 4">
        <text>alpha-D-glucosamine 6-phosphate + H2O = beta-D-fructose 6-phosphate + NH4(+)</text>
        <dbReference type="Rhea" id="RHEA:12172"/>
        <dbReference type="ChEBI" id="CHEBI:15377"/>
        <dbReference type="ChEBI" id="CHEBI:28938"/>
        <dbReference type="ChEBI" id="CHEBI:57634"/>
        <dbReference type="ChEBI" id="CHEBI:75989"/>
        <dbReference type="EC" id="3.5.99.6"/>
    </reaction>
</comment>
<dbReference type="PANTHER" id="PTHR11280">
    <property type="entry name" value="GLUCOSAMINE-6-PHOSPHATE ISOMERASE"/>
    <property type="match status" value="1"/>
</dbReference>
<evidence type="ECO:0000256" key="4">
    <source>
        <dbReference type="HAMAP-Rule" id="MF_01241"/>
    </source>
</evidence>
<feature type="domain" description="Glucosamine/galactosamine-6-phosphate isomerase" evidence="5">
    <location>
        <begin position="11"/>
        <end position="224"/>
    </location>
</feature>
<keyword evidence="2 4" id="KW-0378">Hydrolase</keyword>
<evidence type="ECO:0000259" key="5">
    <source>
        <dbReference type="Pfam" id="PF01182"/>
    </source>
</evidence>
<feature type="active site" description="For ring-opening step" evidence="4">
    <location>
        <position position="143"/>
    </location>
</feature>
<evidence type="ECO:0000313" key="6">
    <source>
        <dbReference type="EMBL" id="HIV40167.1"/>
    </source>
</evidence>